<protein>
    <submittedName>
        <fullName evidence="3">Ras-related small GTP-binding family protein</fullName>
    </submittedName>
</protein>
<proteinExistence type="predicted"/>
<organism evidence="3">
    <name type="scientific">Prunus dulcis</name>
    <name type="common">Almond</name>
    <name type="synonym">Amygdalus dulcis</name>
    <dbReference type="NCBI Taxonomy" id="3755"/>
    <lineage>
        <taxon>Eukaryota</taxon>
        <taxon>Viridiplantae</taxon>
        <taxon>Streptophyta</taxon>
        <taxon>Embryophyta</taxon>
        <taxon>Tracheophyta</taxon>
        <taxon>Spermatophyta</taxon>
        <taxon>Magnoliopsida</taxon>
        <taxon>eudicotyledons</taxon>
        <taxon>Gunneridae</taxon>
        <taxon>Pentapetalae</taxon>
        <taxon>rosids</taxon>
        <taxon>fabids</taxon>
        <taxon>Rosales</taxon>
        <taxon>Rosaceae</taxon>
        <taxon>Amygdaloideae</taxon>
        <taxon>Amygdaleae</taxon>
        <taxon>Prunus</taxon>
    </lineage>
</organism>
<feature type="non-terminal residue" evidence="3">
    <location>
        <position position="1"/>
    </location>
</feature>
<dbReference type="Pfam" id="PF03101">
    <property type="entry name" value="FAR1"/>
    <property type="match status" value="1"/>
</dbReference>
<feature type="region of interest" description="Disordered" evidence="1">
    <location>
        <begin position="1"/>
        <end position="26"/>
    </location>
</feature>
<dbReference type="InterPro" id="IPR004330">
    <property type="entry name" value="FAR1_DNA_bnd_dom"/>
</dbReference>
<sequence>HHVSRKDATNRSLLESKPSISHRKQVGFSIRRDSHNKNKNTGQIISRVFVCCKEGFRPKGKRDYLTKSSRAETRTGCNAKMNK</sequence>
<accession>A0A4Y1QWR3</accession>
<dbReference type="PANTHER" id="PTHR46328:SF34">
    <property type="entry name" value="PROTEIN FAR1-RELATED SEQUENCE 5-LIKE"/>
    <property type="match status" value="1"/>
</dbReference>
<evidence type="ECO:0000259" key="2">
    <source>
        <dbReference type="Pfam" id="PF03101"/>
    </source>
</evidence>
<dbReference type="EMBL" id="AP019298">
    <property type="protein sequence ID" value="BBG96293.1"/>
    <property type="molecule type" value="Genomic_DNA"/>
</dbReference>
<gene>
    <name evidence="3" type="ORF">Prudu_005057</name>
</gene>
<name>A0A4Y1QWR3_PRUDU</name>
<evidence type="ECO:0000313" key="3">
    <source>
        <dbReference type="EMBL" id="BBG96293.1"/>
    </source>
</evidence>
<feature type="domain" description="FAR1" evidence="2">
    <location>
        <begin position="24"/>
        <end position="81"/>
    </location>
</feature>
<reference evidence="3" key="1">
    <citation type="journal article" date="2019" name="Science">
        <title>Mutation of a bHLH transcription factor allowed almond domestication.</title>
        <authorList>
            <person name="Sanchez-Perez R."/>
            <person name="Pavan S."/>
            <person name="Mazzeo R."/>
            <person name="Moldovan C."/>
            <person name="Aiese Cigliano R."/>
            <person name="Del Cueto J."/>
            <person name="Ricciardi F."/>
            <person name="Lotti C."/>
            <person name="Ricciardi L."/>
            <person name="Dicenta F."/>
            <person name="Lopez-Marques R.L."/>
            <person name="Lindberg Moller B."/>
        </authorList>
    </citation>
    <scope>NUCLEOTIDE SEQUENCE</scope>
</reference>
<dbReference type="AlphaFoldDB" id="A0A4Y1QWR3"/>
<feature type="region of interest" description="Disordered" evidence="1">
    <location>
        <begin position="63"/>
        <end position="83"/>
    </location>
</feature>
<dbReference type="PANTHER" id="PTHR46328">
    <property type="entry name" value="FAR-RED IMPAIRED RESPONSIVE (FAR1) FAMILY PROTEIN-RELATED"/>
    <property type="match status" value="1"/>
</dbReference>
<evidence type="ECO:0000256" key="1">
    <source>
        <dbReference type="SAM" id="MobiDB-lite"/>
    </source>
</evidence>
<feature type="compositionally biased region" description="Basic and acidic residues" evidence="1">
    <location>
        <begin position="63"/>
        <end position="73"/>
    </location>
</feature>